<dbReference type="RefSeq" id="XP_018986101.1">
    <property type="nucleotide sequence ID" value="XM_019128576.1"/>
</dbReference>
<organism evidence="1 2">
    <name type="scientific">Babjeviella inositovora NRRL Y-12698</name>
    <dbReference type="NCBI Taxonomy" id="984486"/>
    <lineage>
        <taxon>Eukaryota</taxon>
        <taxon>Fungi</taxon>
        <taxon>Dikarya</taxon>
        <taxon>Ascomycota</taxon>
        <taxon>Saccharomycotina</taxon>
        <taxon>Pichiomycetes</taxon>
        <taxon>Serinales incertae sedis</taxon>
        <taxon>Babjeviella</taxon>
    </lineage>
</organism>
<gene>
    <name evidence="1" type="ORF">BABINDRAFT_160986</name>
</gene>
<evidence type="ECO:0000313" key="1">
    <source>
        <dbReference type="EMBL" id="ODQ80773.1"/>
    </source>
</evidence>
<evidence type="ECO:0000313" key="2">
    <source>
        <dbReference type="Proteomes" id="UP000094336"/>
    </source>
</evidence>
<dbReference type="EMBL" id="KV454429">
    <property type="protein sequence ID" value="ODQ80773.1"/>
    <property type="molecule type" value="Genomic_DNA"/>
</dbReference>
<dbReference type="AlphaFoldDB" id="A0A1E3QST4"/>
<accession>A0A1E3QST4</accession>
<reference evidence="2" key="1">
    <citation type="submission" date="2016-05" db="EMBL/GenBank/DDBJ databases">
        <title>Comparative genomics of biotechnologically important yeasts.</title>
        <authorList>
            <consortium name="DOE Joint Genome Institute"/>
            <person name="Riley R."/>
            <person name="Haridas S."/>
            <person name="Wolfe K.H."/>
            <person name="Lopes M.R."/>
            <person name="Hittinger C.T."/>
            <person name="Goker M."/>
            <person name="Salamov A."/>
            <person name="Wisecaver J."/>
            <person name="Long T.M."/>
            <person name="Aerts A.L."/>
            <person name="Barry K."/>
            <person name="Choi C."/>
            <person name="Clum A."/>
            <person name="Coughlan A.Y."/>
            <person name="Deshpande S."/>
            <person name="Douglass A.P."/>
            <person name="Hanson S.J."/>
            <person name="Klenk H.-P."/>
            <person name="Labutti K."/>
            <person name="Lapidus A."/>
            <person name="Lindquist E."/>
            <person name="Lipzen A."/>
            <person name="Meier-Kolthoff J.P."/>
            <person name="Ohm R.A."/>
            <person name="Otillar R.P."/>
            <person name="Pangilinan J."/>
            <person name="Peng Y."/>
            <person name="Rokas A."/>
            <person name="Rosa C.A."/>
            <person name="Scheuner C."/>
            <person name="Sibirny A.A."/>
            <person name="Slot J.C."/>
            <person name="Stielow J.B."/>
            <person name="Sun H."/>
            <person name="Kurtzman C.P."/>
            <person name="Blackwell M."/>
            <person name="Grigoriev I.V."/>
            <person name="Jeffries T.W."/>
        </authorList>
    </citation>
    <scope>NUCLEOTIDE SEQUENCE [LARGE SCALE GENOMIC DNA]</scope>
    <source>
        <strain evidence="2">NRRL Y-12698</strain>
    </source>
</reference>
<sequence>MFITEAQLQTLARVRRTEVWLPNSRIRTSELGPVRRHTLTSFSPQSRDLADIKNT</sequence>
<dbReference type="GeneID" id="30146429"/>
<keyword evidence="2" id="KW-1185">Reference proteome</keyword>
<name>A0A1E3QST4_9ASCO</name>
<protein>
    <submittedName>
        <fullName evidence="1">Uncharacterized protein</fullName>
    </submittedName>
</protein>
<dbReference type="Proteomes" id="UP000094336">
    <property type="component" value="Unassembled WGS sequence"/>
</dbReference>
<proteinExistence type="predicted"/>